<name>A0AAN4R5F8_9PROT</name>
<dbReference type="Proteomes" id="UP000321287">
    <property type="component" value="Unassembled WGS sequence"/>
</dbReference>
<dbReference type="AlphaFoldDB" id="A0AAN4R5F8"/>
<reference evidence="1 2" key="1">
    <citation type="submission" date="2019-07" db="EMBL/GenBank/DDBJ databases">
        <title>Whole genome shotgun sequence of Asaia bogorensis NBRC 16594.</title>
        <authorList>
            <person name="Hosoyama A."/>
            <person name="Uohara A."/>
            <person name="Ohji S."/>
            <person name="Ichikawa N."/>
        </authorList>
    </citation>
    <scope>NUCLEOTIDE SEQUENCE [LARGE SCALE GENOMIC DNA]</scope>
    <source>
        <strain evidence="1 2">NBRC 16594</strain>
    </source>
</reference>
<sequence length="100" mass="10659">MGALMQLVAIEGEPEAFESLEAYRAHRATHRDIETSAMALLRRYGSLLVVDLHGTDGLAVLRARAKALGGSKSFSRNPVAQGVVQAALSQAWNGLAGWQA</sequence>
<gene>
    <name evidence="1" type="ORF">ABO01nite_28240</name>
</gene>
<accession>A0AAN4R5F8</accession>
<proteinExistence type="predicted"/>
<dbReference type="EMBL" id="BJVS01000010">
    <property type="protein sequence ID" value="GEL54817.1"/>
    <property type="molecule type" value="Genomic_DNA"/>
</dbReference>
<evidence type="ECO:0000313" key="1">
    <source>
        <dbReference type="EMBL" id="GEL54817.1"/>
    </source>
</evidence>
<keyword evidence="2" id="KW-1185">Reference proteome</keyword>
<organism evidence="1 2">
    <name type="scientific">Asaia bogorensis NBRC 16594</name>
    <dbReference type="NCBI Taxonomy" id="1231624"/>
    <lineage>
        <taxon>Bacteria</taxon>
        <taxon>Pseudomonadati</taxon>
        <taxon>Pseudomonadota</taxon>
        <taxon>Alphaproteobacteria</taxon>
        <taxon>Acetobacterales</taxon>
        <taxon>Acetobacteraceae</taxon>
        <taxon>Asaia</taxon>
    </lineage>
</organism>
<evidence type="ECO:0000313" key="2">
    <source>
        <dbReference type="Proteomes" id="UP000321287"/>
    </source>
</evidence>
<protein>
    <submittedName>
        <fullName evidence="1">Uncharacterized protein</fullName>
    </submittedName>
</protein>
<comment type="caution">
    <text evidence="1">The sequence shown here is derived from an EMBL/GenBank/DDBJ whole genome shotgun (WGS) entry which is preliminary data.</text>
</comment>